<dbReference type="Proteomes" id="UP000093807">
    <property type="component" value="Unassembled WGS sequence"/>
</dbReference>
<protein>
    <submittedName>
        <fullName evidence="1">Uncharacterized protein</fullName>
    </submittedName>
</protein>
<dbReference type="AlphaFoldDB" id="A0A199XSA2"/>
<gene>
    <name evidence="1" type="ORF">FLB_14740</name>
</gene>
<comment type="caution">
    <text evidence="1">The sequence shown here is derived from an EMBL/GenBank/DDBJ whole genome shotgun (WGS) entry which is preliminary data.</text>
</comment>
<reference evidence="1 2" key="1">
    <citation type="submission" date="2016-06" db="EMBL/GenBank/DDBJ databases">
        <title>Draft genome sequence of Flavobacterium succinicans strain DD5b.</title>
        <authorList>
            <person name="Poehlein A."/>
            <person name="Daniel R."/>
            <person name="Simeonova D.D."/>
        </authorList>
    </citation>
    <scope>NUCLEOTIDE SEQUENCE [LARGE SCALE GENOMIC DNA]</scope>
    <source>
        <strain evidence="1 2">DD5b</strain>
    </source>
</reference>
<accession>A0A199XSA2</accession>
<proteinExistence type="predicted"/>
<keyword evidence="2" id="KW-1185">Reference proteome</keyword>
<sequence length="1012" mass="103923">MTVGQVVSGVTQIITANVTTVGTYNISIPANNGISWTGSNTFTVTGNNQPIILTASGTPTSAGTTTFALPTTPTCSFTRSVGQAFTSTVCSTVIGSFPATTTIGSSAVTITKTTSTDSGSIASVSNCGVSATGNIIGIGLGQSATFAFSVPLKNVQVFGVNNESSEGNEGYTVTASLAGVSVPIQLVPSAGTCQASFTSTQTGNTASINNTGLTSSSGLVFNISSNSEYDAVTITRSSATAGGNLFGFMLCNATAVPNITSGGSAVVSSYDCSGAINGTLIQGRNTAFFEPVTLTITALVATTGTYNLTTTANGVTFSGSGTVAAGPNVPIVLTATGTPVAAGNHTFTLNTTPSCSFNRTTYESYPTTNCNVTHSSGNYQTSNPTVFVNVTKASPNATGPFNTSSFQNCFLNTTNYPGGSASTLSGSQAATYTFDKILNNVQIYTTYNNNLGLPAAQVTEGLRVSATLGGNAVPVVLSPLLSDCTPEDFVSTIGNDATYVNKVVNITGGMLNVISTTGYDTLIVQRWNGVAADANLHGLRFCNATATVNSTSGGTAVISSFTCPGSSVGTLIPGVAASGVTQIISANVDAAGSYALSTNTVNGVTFTGSDTFSSTGNSQSITLTATGIPLASGTFTYTLNACSFTITVDCPKIQTGHFIDNAIGDNKAFTFTTLAKGKVIWFANENVWSSTNDISSYIAAASNFNGTYITNNSFISPTVPVNVYQNLSTIGEANVLAAGTQTINIVRNGGNNMLNNKLEYLFIPEPTGCSEGLTSGMFNAKSEQGNNINNTPAVNNHRYTISCPSAGKLILIPSLNLFTTINGNNLSYDIKVDGTIVENVLQRNSNPNNVWQELSGLAVASVPSGSVNVDLVPLPGFSGVTVPSMQWIHVPSTSNVTTGTSSATLVNNSPATNSHRFTLTAPAAGKYILLGQAGLLHNSSTTGIEYQVKNGATTLETVTLSGGHFNSLRNTLTYATELSVAAAGAVNIDYVPTVGKFQSMTDVKLLWIFIPN</sequence>
<evidence type="ECO:0000313" key="1">
    <source>
        <dbReference type="EMBL" id="OAZ04131.1"/>
    </source>
</evidence>
<dbReference type="PATRIC" id="fig|29536.5.peg.1546"/>
<name>A0A199XSA2_9FLAO</name>
<organism evidence="1 2">
    <name type="scientific">Flavobacterium succinicans</name>
    <dbReference type="NCBI Taxonomy" id="29536"/>
    <lineage>
        <taxon>Bacteria</taxon>
        <taxon>Pseudomonadati</taxon>
        <taxon>Bacteroidota</taxon>
        <taxon>Flavobacteriia</taxon>
        <taxon>Flavobacteriales</taxon>
        <taxon>Flavobacteriaceae</taxon>
        <taxon>Flavobacterium</taxon>
    </lineage>
</organism>
<evidence type="ECO:0000313" key="2">
    <source>
        <dbReference type="Proteomes" id="UP000093807"/>
    </source>
</evidence>
<dbReference type="EMBL" id="JMTM01000036">
    <property type="protein sequence ID" value="OAZ04131.1"/>
    <property type="molecule type" value="Genomic_DNA"/>
</dbReference>